<evidence type="ECO:0000259" key="6">
    <source>
        <dbReference type="Pfam" id="PF02747"/>
    </source>
</evidence>
<dbReference type="GO" id="GO:0030337">
    <property type="term" value="F:DNA polymerase processivity factor activity"/>
    <property type="evidence" value="ECO:0007669"/>
    <property type="project" value="InterPro"/>
</dbReference>
<dbReference type="PROSITE" id="PS00293">
    <property type="entry name" value="PCNA_2"/>
    <property type="match status" value="1"/>
</dbReference>
<evidence type="ECO:0000313" key="8">
    <source>
        <dbReference type="Proteomes" id="UP001162131"/>
    </source>
</evidence>
<dbReference type="InterPro" id="IPR022649">
    <property type="entry name" value="Pr_cel_nuc_antig_C"/>
</dbReference>
<dbReference type="PANTHER" id="PTHR11352">
    <property type="entry name" value="PROLIFERATING CELL NUCLEAR ANTIGEN"/>
    <property type="match status" value="1"/>
</dbReference>
<dbReference type="PROSITE" id="PS01251">
    <property type="entry name" value="PCNA_1"/>
    <property type="match status" value="1"/>
</dbReference>
<dbReference type="InterPro" id="IPR000730">
    <property type="entry name" value="Pr_cel_nuc_antig"/>
</dbReference>
<evidence type="ECO:0000259" key="5">
    <source>
        <dbReference type="Pfam" id="PF00705"/>
    </source>
</evidence>
<accession>A0AAU9IDC6</accession>
<dbReference type="PANTHER" id="PTHR11352:SF0">
    <property type="entry name" value="PROLIFERATING CELL NUCLEAR ANTIGEN"/>
    <property type="match status" value="1"/>
</dbReference>
<proteinExistence type="inferred from homology"/>
<gene>
    <name evidence="7" type="ORF">BSTOLATCC_MIC3578</name>
</gene>
<keyword evidence="8" id="KW-1185">Reference proteome</keyword>
<sequence length="260" mass="28826">MFEALISKAADLKRIIEALKEMINEGNVKIDSEGISLQAMDASHVALIVLNMEATNFEEFRCDHRKTLGIPIQNLWKMMRIAGADDSIRLIADDTCTKLKIVSENSAGKVGDFDLNLIILPEEQLEMQDIDHICEITMESSEFARICRELAVISDELAIIATKERIVFEVNGDAGKGQICCNNGNCISKEQVLIDCKGSVQGSYALRYINQFNKAALLGDRVFIKMAPDLPISFTFPFSLGSITYFLAPKLPEDVSNIVS</sequence>
<dbReference type="GO" id="GO:0006275">
    <property type="term" value="P:regulation of DNA replication"/>
    <property type="evidence" value="ECO:0007669"/>
    <property type="project" value="InterPro"/>
</dbReference>
<dbReference type="Pfam" id="PF02747">
    <property type="entry name" value="PCNA_C"/>
    <property type="match status" value="1"/>
</dbReference>
<comment type="caution">
    <text evidence="7">The sequence shown here is derived from an EMBL/GenBank/DDBJ whole genome shotgun (WGS) entry which is preliminary data.</text>
</comment>
<evidence type="ECO:0000313" key="7">
    <source>
        <dbReference type="EMBL" id="CAG9311287.1"/>
    </source>
</evidence>
<comment type="subcellular location">
    <subcellularLocation>
        <location evidence="3">Nucleus</location>
    </subcellularLocation>
</comment>
<reference evidence="7" key="1">
    <citation type="submission" date="2021-09" db="EMBL/GenBank/DDBJ databases">
        <authorList>
            <consortium name="AG Swart"/>
            <person name="Singh M."/>
            <person name="Singh A."/>
            <person name="Seah K."/>
            <person name="Emmerich C."/>
        </authorList>
    </citation>
    <scope>NUCLEOTIDE SEQUENCE</scope>
    <source>
        <strain evidence="7">ATCC30299</strain>
    </source>
</reference>
<dbReference type="AlphaFoldDB" id="A0AAU9IDC6"/>
<dbReference type="GO" id="GO:0003677">
    <property type="term" value="F:DNA binding"/>
    <property type="evidence" value="ECO:0007669"/>
    <property type="project" value="UniProtKB-KW"/>
</dbReference>
<feature type="domain" description="Proliferating cell nuclear antigen PCNA C-terminal" evidence="6">
    <location>
        <begin position="127"/>
        <end position="250"/>
    </location>
</feature>
<evidence type="ECO:0000256" key="2">
    <source>
        <dbReference type="ARBA" id="ARBA00023125"/>
    </source>
</evidence>
<dbReference type="Pfam" id="PF00705">
    <property type="entry name" value="PCNA_N"/>
    <property type="match status" value="1"/>
</dbReference>
<feature type="domain" description="Proliferating cell nuclear antigen PCNA N-terminal" evidence="5">
    <location>
        <begin position="1"/>
        <end position="120"/>
    </location>
</feature>
<evidence type="ECO:0000256" key="3">
    <source>
        <dbReference type="RuleBase" id="RU000641"/>
    </source>
</evidence>
<evidence type="ECO:0000256" key="1">
    <source>
        <dbReference type="ARBA" id="ARBA00010462"/>
    </source>
</evidence>
<dbReference type="CDD" id="cd00577">
    <property type="entry name" value="PCNA"/>
    <property type="match status" value="1"/>
</dbReference>
<dbReference type="GO" id="GO:0006272">
    <property type="term" value="P:leading strand elongation"/>
    <property type="evidence" value="ECO:0007669"/>
    <property type="project" value="TreeGrafter"/>
</dbReference>
<dbReference type="SUPFAM" id="SSF55979">
    <property type="entry name" value="DNA clamp"/>
    <property type="match status" value="2"/>
</dbReference>
<dbReference type="Gene3D" id="3.70.10.10">
    <property type="match status" value="1"/>
</dbReference>
<name>A0AAU9IDC6_9CILI</name>
<protein>
    <recommendedName>
        <fullName evidence="3">DNA sliding clamp PCNA</fullName>
    </recommendedName>
</protein>
<comment type="function">
    <text evidence="3">This protein is an auxiliary protein of DNA polymerase delta and is involved in the control of eukaryotic DNA replication by increasing the polymerase's processivity during elongation of the leading strand.</text>
</comment>
<dbReference type="InterPro" id="IPR046938">
    <property type="entry name" value="DNA_clamp_sf"/>
</dbReference>
<keyword evidence="4" id="KW-0235">DNA replication</keyword>
<dbReference type="PRINTS" id="PR00339">
    <property type="entry name" value="PCNACYCLIN"/>
</dbReference>
<dbReference type="Proteomes" id="UP001162131">
    <property type="component" value="Unassembled WGS sequence"/>
</dbReference>
<keyword evidence="3" id="KW-0539">Nucleus</keyword>
<comment type="similarity">
    <text evidence="1 4">Belongs to the PCNA family.</text>
</comment>
<dbReference type="EMBL" id="CAJZBQ010000004">
    <property type="protein sequence ID" value="CAG9311287.1"/>
    <property type="molecule type" value="Genomic_DNA"/>
</dbReference>
<dbReference type="InterPro" id="IPR022659">
    <property type="entry name" value="Pr_cel_nuc_antig_CS"/>
</dbReference>
<keyword evidence="2 4" id="KW-0238">DNA-binding</keyword>
<dbReference type="NCBIfam" id="TIGR00590">
    <property type="entry name" value="pcna"/>
    <property type="match status" value="1"/>
</dbReference>
<organism evidence="7 8">
    <name type="scientific">Blepharisma stoltei</name>
    <dbReference type="NCBI Taxonomy" id="1481888"/>
    <lineage>
        <taxon>Eukaryota</taxon>
        <taxon>Sar</taxon>
        <taxon>Alveolata</taxon>
        <taxon>Ciliophora</taxon>
        <taxon>Postciliodesmatophora</taxon>
        <taxon>Heterotrichea</taxon>
        <taxon>Heterotrichida</taxon>
        <taxon>Blepharismidae</taxon>
        <taxon>Blepharisma</taxon>
    </lineage>
</organism>
<dbReference type="GO" id="GO:0005634">
    <property type="term" value="C:nucleus"/>
    <property type="evidence" value="ECO:0007669"/>
    <property type="project" value="UniProtKB-SubCell"/>
</dbReference>
<dbReference type="HAMAP" id="MF_00317">
    <property type="entry name" value="DNApol_clamp_arch"/>
    <property type="match status" value="1"/>
</dbReference>
<evidence type="ECO:0000256" key="4">
    <source>
        <dbReference type="RuleBase" id="RU003671"/>
    </source>
</evidence>
<dbReference type="InterPro" id="IPR022648">
    <property type="entry name" value="Pr_cel_nuc_antig_N"/>
</dbReference>